<dbReference type="InterPro" id="IPR011042">
    <property type="entry name" value="6-blade_b-propeller_TolB-like"/>
</dbReference>
<proteinExistence type="predicted"/>
<evidence type="ECO:0000259" key="3">
    <source>
        <dbReference type="Pfam" id="PF00326"/>
    </source>
</evidence>
<dbReference type="Pfam" id="PF00326">
    <property type="entry name" value="Peptidase_S9"/>
    <property type="match status" value="1"/>
</dbReference>
<evidence type="ECO:0000256" key="2">
    <source>
        <dbReference type="SAM" id="MobiDB-lite"/>
    </source>
</evidence>
<dbReference type="PANTHER" id="PTHR42776">
    <property type="entry name" value="SERINE PEPTIDASE S9 FAMILY MEMBER"/>
    <property type="match status" value="1"/>
</dbReference>
<feature type="region of interest" description="Disordered" evidence="2">
    <location>
        <begin position="1"/>
        <end position="27"/>
    </location>
</feature>
<dbReference type="Gene3D" id="2.120.10.30">
    <property type="entry name" value="TolB, C-terminal domain"/>
    <property type="match status" value="1"/>
</dbReference>
<dbReference type="EMBL" id="JAAGOH010000011">
    <property type="protein sequence ID" value="NDY91641.1"/>
    <property type="molecule type" value="Genomic_DNA"/>
</dbReference>
<gene>
    <name evidence="4" type="ORF">G3A44_10630</name>
</gene>
<dbReference type="SUPFAM" id="SSF53474">
    <property type="entry name" value="alpha/beta-Hydrolases"/>
    <property type="match status" value="1"/>
</dbReference>
<dbReference type="Proteomes" id="UP000484255">
    <property type="component" value="Unassembled WGS sequence"/>
</dbReference>
<feature type="domain" description="Peptidase S9 prolyl oligopeptidase catalytic" evidence="3">
    <location>
        <begin position="507"/>
        <end position="711"/>
    </location>
</feature>
<name>A0A7C9TIY3_9BURK</name>
<dbReference type="PANTHER" id="PTHR42776:SF27">
    <property type="entry name" value="DIPEPTIDYL PEPTIDASE FAMILY MEMBER 6"/>
    <property type="match status" value="1"/>
</dbReference>
<keyword evidence="1" id="KW-0378">Hydrolase</keyword>
<feature type="compositionally biased region" description="Polar residues" evidence="2">
    <location>
        <begin position="1"/>
        <end position="21"/>
    </location>
</feature>
<protein>
    <submittedName>
        <fullName evidence="4">S9 family peptidase</fullName>
    </submittedName>
</protein>
<dbReference type="RefSeq" id="WP_163457498.1">
    <property type="nucleotide sequence ID" value="NZ_JAAGOH010000011.1"/>
</dbReference>
<evidence type="ECO:0000313" key="5">
    <source>
        <dbReference type="Proteomes" id="UP000484255"/>
    </source>
</evidence>
<dbReference type="Gene3D" id="3.40.50.1820">
    <property type="entry name" value="alpha/beta hydrolase"/>
    <property type="match status" value="1"/>
</dbReference>
<dbReference type="GO" id="GO:0006508">
    <property type="term" value="P:proteolysis"/>
    <property type="evidence" value="ECO:0007669"/>
    <property type="project" value="InterPro"/>
</dbReference>
<evidence type="ECO:0000256" key="1">
    <source>
        <dbReference type="ARBA" id="ARBA00022801"/>
    </source>
</evidence>
<organism evidence="4 5">
    <name type="scientific">Ideonella livida</name>
    <dbReference type="NCBI Taxonomy" id="2707176"/>
    <lineage>
        <taxon>Bacteria</taxon>
        <taxon>Pseudomonadati</taxon>
        <taxon>Pseudomonadota</taxon>
        <taxon>Betaproteobacteria</taxon>
        <taxon>Burkholderiales</taxon>
        <taxon>Sphaerotilaceae</taxon>
        <taxon>Ideonella</taxon>
    </lineage>
</organism>
<dbReference type="InterPro" id="IPR029058">
    <property type="entry name" value="AB_hydrolase_fold"/>
</dbReference>
<comment type="caution">
    <text evidence="4">The sequence shown here is derived from an EMBL/GenBank/DDBJ whole genome shotgun (WGS) entry which is preliminary data.</text>
</comment>
<dbReference type="AlphaFoldDB" id="A0A7C9TIY3"/>
<dbReference type="InterPro" id="IPR001375">
    <property type="entry name" value="Peptidase_S9_cat"/>
</dbReference>
<sequence length="715" mass="78332">MTQPMTQPVPQRPPSSSTGTREQAPRRRWLGWGLGSLGGSLLGGCAWPGRAGHLPPAAPLDLPSPRGPWLQPPPALVIDGLPPVPLSLAERVRDYTEFRGHGFLDWHPREGLLLTHRGAGQNLVQLHHLAAPGGALQRLTHGAEPVWSGSYEPAQGHGLVFERASGGDEATRLYHLDLASGQERLLTPLPERFDQGPWVHVAGQVPWLLARSVPLDRTAGSASGRAQVNTRLWRVDPRAGQAPQLLAELPGGGWQVSQVSADGRQGALLHYLSANQSEVWRLDLASGQRERLLPRSDMAGPAAFVPVGFSPAGDTLYLLSDHEGEFRRLWRLHLADGRLQALGGAVAWDVSDADLSADGRWLAATFNEAGRRRLRLFDAQSGQALPLGATLEGSISALRFHPQRPWLAVNLVAPATPLQVQVLDLSDGPARARWQRWTEPVAPAGLDPRRFSRQEVVDWPSFDGRRISGLLNRPDPARHPGRRPVLVLIHGGPEGQATEGFLGRYHYLIEELGIALLQPNVRGSSGFGKTFLKLDNGRLREDAVRDISALLDWLPGQAGLDAAQVVVSGGSYGGYMSLAVAIHEGARIAGAIDSVGISHFVTFLERTESYRRDLRRVEYGDERDPAMREFLDRISPLTQAHRLRRPLMVIQGRNDPRVPWTEAEQIVQRARAQGVPVGYLLAENEGHGFARKENADYEFLAKVLFIQQALAQSQR</sequence>
<evidence type="ECO:0000313" key="4">
    <source>
        <dbReference type="EMBL" id="NDY91641.1"/>
    </source>
</evidence>
<dbReference type="GO" id="GO:0004252">
    <property type="term" value="F:serine-type endopeptidase activity"/>
    <property type="evidence" value="ECO:0007669"/>
    <property type="project" value="TreeGrafter"/>
</dbReference>
<dbReference type="SUPFAM" id="SSF82171">
    <property type="entry name" value="DPP6 N-terminal domain-like"/>
    <property type="match status" value="1"/>
</dbReference>
<keyword evidence="5" id="KW-1185">Reference proteome</keyword>
<reference evidence="4 5" key="1">
    <citation type="submission" date="2020-02" db="EMBL/GenBank/DDBJ databases">
        <title>Ideonella bacterium strain TBM-1.</title>
        <authorList>
            <person name="Chen W.-M."/>
        </authorList>
    </citation>
    <scope>NUCLEOTIDE SEQUENCE [LARGE SCALE GENOMIC DNA]</scope>
    <source>
        <strain evidence="4 5">TBM-1</strain>
    </source>
</reference>
<accession>A0A7C9TIY3</accession>